<evidence type="ECO:0000256" key="1">
    <source>
        <dbReference type="ARBA" id="ARBA00004370"/>
    </source>
</evidence>
<organism evidence="6 7">
    <name type="scientific">Solimonas fluminis</name>
    <dbReference type="NCBI Taxonomy" id="2086571"/>
    <lineage>
        <taxon>Bacteria</taxon>
        <taxon>Pseudomonadati</taxon>
        <taxon>Pseudomonadota</taxon>
        <taxon>Gammaproteobacteria</taxon>
        <taxon>Nevskiales</taxon>
        <taxon>Nevskiaceae</taxon>
        <taxon>Solimonas</taxon>
    </lineage>
</organism>
<dbReference type="RefSeq" id="WP_104230385.1">
    <property type="nucleotide sequence ID" value="NZ_PSNW01000005.1"/>
</dbReference>
<evidence type="ECO:0000256" key="3">
    <source>
        <dbReference type="ARBA" id="ARBA00022989"/>
    </source>
</evidence>
<dbReference type="Proteomes" id="UP000238220">
    <property type="component" value="Unassembled WGS sequence"/>
</dbReference>
<protein>
    <recommendedName>
        <fullName evidence="8">Glutathione S-transferase</fullName>
    </recommendedName>
</protein>
<dbReference type="Pfam" id="PF01124">
    <property type="entry name" value="MAPEG"/>
    <property type="match status" value="1"/>
</dbReference>
<evidence type="ECO:0000256" key="2">
    <source>
        <dbReference type="ARBA" id="ARBA00022692"/>
    </source>
</evidence>
<accession>A0A2S5TFW4</accession>
<dbReference type="SUPFAM" id="SSF161084">
    <property type="entry name" value="MAPEG domain-like"/>
    <property type="match status" value="1"/>
</dbReference>
<proteinExistence type="predicted"/>
<evidence type="ECO:0000313" key="6">
    <source>
        <dbReference type="EMBL" id="PPE73870.1"/>
    </source>
</evidence>
<keyword evidence="4 5" id="KW-0472">Membrane</keyword>
<comment type="caution">
    <text evidence="6">The sequence shown here is derived from an EMBL/GenBank/DDBJ whole genome shotgun (WGS) entry which is preliminary data.</text>
</comment>
<dbReference type="OrthoDB" id="8537976at2"/>
<dbReference type="Gene3D" id="1.20.120.550">
    <property type="entry name" value="Membrane associated eicosanoid/glutathione metabolism-like domain"/>
    <property type="match status" value="1"/>
</dbReference>
<dbReference type="PANTHER" id="PTHR35814:SF1">
    <property type="entry name" value="GLUTATHIONE S-TRANSFERASE-RELATED"/>
    <property type="match status" value="1"/>
</dbReference>
<name>A0A2S5TFW4_9GAMM</name>
<dbReference type="InterPro" id="IPR001129">
    <property type="entry name" value="Membr-assoc_MAPEG"/>
</dbReference>
<evidence type="ECO:0000256" key="4">
    <source>
        <dbReference type="ARBA" id="ARBA00023136"/>
    </source>
</evidence>
<evidence type="ECO:0000256" key="5">
    <source>
        <dbReference type="SAM" id="Phobius"/>
    </source>
</evidence>
<feature type="transmembrane region" description="Helical" evidence="5">
    <location>
        <begin position="6"/>
        <end position="24"/>
    </location>
</feature>
<keyword evidence="3 5" id="KW-1133">Transmembrane helix</keyword>
<evidence type="ECO:0000313" key="7">
    <source>
        <dbReference type="Proteomes" id="UP000238220"/>
    </source>
</evidence>
<dbReference type="AlphaFoldDB" id="A0A2S5TFW4"/>
<feature type="transmembrane region" description="Helical" evidence="5">
    <location>
        <begin position="57"/>
        <end position="85"/>
    </location>
</feature>
<gene>
    <name evidence="6" type="ORF">C3942_10745</name>
</gene>
<keyword evidence="7" id="KW-1185">Reference proteome</keyword>
<reference evidence="6 7" key="1">
    <citation type="submission" date="2018-02" db="EMBL/GenBank/DDBJ databases">
        <title>Genome sequencing of Solimonas sp. HR-BB.</title>
        <authorList>
            <person name="Lee Y."/>
            <person name="Jeon C.O."/>
        </authorList>
    </citation>
    <scope>NUCLEOTIDE SEQUENCE [LARGE SCALE GENOMIC DNA]</scope>
    <source>
        <strain evidence="6 7">HR-BB</strain>
    </source>
</reference>
<comment type="subcellular location">
    <subcellularLocation>
        <location evidence="1">Membrane</location>
    </subcellularLocation>
</comment>
<dbReference type="EMBL" id="PSNW01000005">
    <property type="protein sequence ID" value="PPE73870.1"/>
    <property type="molecule type" value="Genomic_DNA"/>
</dbReference>
<feature type="transmembrane region" description="Helical" evidence="5">
    <location>
        <begin position="105"/>
        <end position="126"/>
    </location>
</feature>
<evidence type="ECO:0008006" key="8">
    <source>
        <dbReference type="Google" id="ProtNLM"/>
    </source>
</evidence>
<dbReference type="PANTHER" id="PTHR35814">
    <property type="match status" value="1"/>
</dbReference>
<keyword evidence="2 5" id="KW-0812">Transmembrane</keyword>
<dbReference type="InterPro" id="IPR023352">
    <property type="entry name" value="MAPEG-like_dom_sf"/>
</dbReference>
<sequence length="128" mass="13616">MPHFWFVLYVALNALVVTLLALNVSRNRMKHRVANGDGGKTEMKAAIRAHGNAVEHVTVFGLVVLALEFAAAPAALLGALVPGFTAARLMHAAGMLRSAFNLRRAAAGLTYLAEVAGLLWLLLACLRA</sequence>
<dbReference type="GO" id="GO:0016020">
    <property type="term" value="C:membrane"/>
    <property type="evidence" value="ECO:0007669"/>
    <property type="project" value="UniProtKB-SubCell"/>
</dbReference>